<dbReference type="RefSeq" id="WP_155301887.1">
    <property type="nucleotide sequence ID" value="NZ_AP021875.1"/>
</dbReference>
<dbReference type="InterPro" id="IPR001387">
    <property type="entry name" value="Cro/C1-type_HTH"/>
</dbReference>
<dbReference type="Pfam" id="PF01381">
    <property type="entry name" value="HTH_3"/>
    <property type="match status" value="1"/>
</dbReference>
<organism evidence="2 3">
    <name type="scientific">Desulfosarcina widdelii</name>
    <dbReference type="NCBI Taxonomy" id="947919"/>
    <lineage>
        <taxon>Bacteria</taxon>
        <taxon>Pseudomonadati</taxon>
        <taxon>Thermodesulfobacteriota</taxon>
        <taxon>Desulfobacteria</taxon>
        <taxon>Desulfobacterales</taxon>
        <taxon>Desulfosarcinaceae</taxon>
        <taxon>Desulfosarcina</taxon>
    </lineage>
</organism>
<reference evidence="2 3" key="1">
    <citation type="submission" date="2019-11" db="EMBL/GenBank/DDBJ databases">
        <title>Comparative genomics of hydrocarbon-degrading Desulfosarcina strains.</title>
        <authorList>
            <person name="Watanabe M."/>
            <person name="Kojima H."/>
            <person name="Fukui M."/>
        </authorList>
    </citation>
    <scope>NUCLEOTIDE SEQUENCE [LARGE SCALE GENOMIC DNA]</scope>
    <source>
        <strain evidence="2 3">PP31</strain>
    </source>
</reference>
<dbReference type="SMART" id="SM00530">
    <property type="entry name" value="HTH_XRE"/>
    <property type="match status" value="1"/>
</dbReference>
<dbReference type="Gene3D" id="1.10.260.40">
    <property type="entry name" value="lambda repressor-like DNA-binding domains"/>
    <property type="match status" value="1"/>
</dbReference>
<dbReference type="InterPro" id="IPR010982">
    <property type="entry name" value="Lambda_DNA-bd_dom_sf"/>
</dbReference>
<dbReference type="EMBL" id="AP021875">
    <property type="protein sequence ID" value="BBO72706.1"/>
    <property type="molecule type" value="Genomic_DNA"/>
</dbReference>
<dbReference type="PROSITE" id="PS50943">
    <property type="entry name" value="HTH_CROC1"/>
    <property type="match status" value="1"/>
</dbReference>
<dbReference type="CDD" id="cd00093">
    <property type="entry name" value="HTH_XRE"/>
    <property type="match status" value="1"/>
</dbReference>
<protein>
    <recommendedName>
        <fullName evidence="1">HTH cro/C1-type domain-containing protein</fullName>
    </recommendedName>
</protein>
<dbReference type="SUPFAM" id="SSF47413">
    <property type="entry name" value="lambda repressor-like DNA-binding domains"/>
    <property type="match status" value="1"/>
</dbReference>
<dbReference type="AlphaFoldDB" id="A0A5K7YTN3"/>
<feature type="domain" description="HTH cro/C1-type" evidence="1">
    <location>
        <begin position="14"/>
        <end position="67"/>
    </location>
</feature>
<dbReference type="Proteomes" id="UP000427769">
    <property type="component" value="Chromosome"/>
</dbReference>
<accession>A0A5K7YTN3</accession>
<keyword evidence="3" id="KW-1185">Reference proteome</keyword>
<evidence type="ECO:0000313" key="2">
    <source>
        <dbReference type="EMBL" id="BBO72706.1"/>
    </source>
</evidence>
<dbReference type="GO" id="GO:0003677">
    <property type="term" value="F:DNA binding"/>
    <property type="evidence" value="ECO:0007669"/>
    <property type="project" value="InterPro"/>
</dbReference>
<gene>
    <name evidence="2" type="ORF">DSCW_01230</name>
</gene>
<sequence length="111" mass="13243">MDFNALKKRFGIRLKKLRLDRGLRQEDLEKWGFSYRHYGRLERGLVNPTLETMVKLCQVFEITLPEMFKFLDSKQSPTEDQEAVLLSLNRILQDGNEDKIRKLKIFLQEIL</sequence>
<evidence type="ECO:0000259" key="1">
    <source>
        <dbReference type="PROSITE" id="PS50943"/>
    </source>
</evidence>
<evidence type="ECO:0000313" key="3">
    <source>
        <dbReference type="Proteomes" id="UP000427769"/>
    </source>
</evidence>
<dbReference type="OrthoDB" id="5296120at2"/>
<name>A0A5K7YTN3_9BACT</name>
<proteinExistence type="predicted"/>
<dbReference type="KEGG" id="dwd:DSCW_01230"/>